<accession>G4ZGA1</accession>
<dbReference type="RefSeq" id="XP_009527062.1">
    <property type="nucleotide sequence ID" value="XM_009528767.1"/>
</dbReference>
<dbReference type="EMBL" id="JH159154">
    <property type="protein sequence ID" value="EGZ18004.1"/>
    <property type="molecule type" value="Genomic_DNA"/>
</dbReference>
<dbReference type="KEGG" id="psoj:PHYSODRAFT_331892"/>
<keyword evidence="2" id="KW-1185">Reference proteome</keyword>
<protein>
    <submittedName>
        <fullName evidence="1">Uncharacterized protein</fullName>
    </submittedName>
</protein>
<evidence type="ECO:0000313" key="1">
    <source>
        <dbReference type="EMBL" id="EGZ18004.1"/>
    </source>
</evidence>
<evidence type="ECO:0000313" key="2">
    <source>
        <dbReference type="Proteomes" id="UP000002640"/>
    </source>
</evidence>
<dbReference type="InParanoid" id="G4ZGA1"/>
<gene>
    <name evidence="1" type="ORF">PHYSODRAFT_331892</name>
</gene>
<dbReference type="AlphaFoldDB" id="G4ZGA1"/>
<dbReference type="GeneID" id="20646352"/>
<reference evidence="1 2" key="1">
    <citation type="journal article" date="2006" name="Science">
        <title>Phytophthora genome sequences uncover evolutionary origins and mechanisms of pathogenesis.</title>
        <authorList>
            <person name="Tyler B.M."/>
            <person name="Tripathy S."/>
            <person name="Zhang X."/>
            <person name="Dehal P."/>
            <person name="Jiang R.H."/>
            <person name="Aerts A."/>
            <person name="Arredondo F.D."/>
            <person name="Baxter L."/>
            <person name="Bensasson D."/>
            <person name="Beynon J.L."/>
            <person name="Chapman J."/>
            <person name="Damasceno C.M."/>
            <person name="Dorrance A.E."/>
            <person name="Dou D."/>
            <person name="Dickerman A.W."/>
            <person name="Dubchak I.L."/>
            <person name="Garbelotto M."/>
            <person name="Gijzen M."/>
            <person name="Gordon S.G."/>
            <person name="Govers F."/>
            <person name="Grunwald N.J."/>
            <person name="Huang W."/>
            <person name="Ivors K.L."/>
            <person name="Jones R.W."/>
            <person name="Kamoun S."/>
            <person name="Krampis K."/>
            <person name="Lamour K.H."/>
            <person name="Lee M.K."/>
            <person name="McDonald W.H."/>
            <person name="Medina M."/>
            <person name="Meijer H.J."/>
            <person name="Nordberg E.K."/>
            <person name="Maclean D.J."/>
            <person name="Ospina-Giraldo M.D."/>
            <person name="Morris P.F."/>
            <person name="Phuntumart V."/>
            <person name="Putnam N.H."/>
            <person name="Rash S."/>
            <person name="Rose J.K."/>
            <person name="Sakihama Y."/>
            <person name="Salamov A.A."/>
            <person name="Savidor A."/>
            <person name="Scheuring C.F."/>
            <person name="Smith B.M."/>
            <person name="Sobral B.W."/>
            <person name="Terry A."/>
            <person name="Torto-Alalibo T.A."/>
            <person name="Win J."/>
            <person name="Xu Z."/>
            <person name="Zhang H."/>
            <person name="Grigoriev I.V."/>
            <person name="Rokhsar D.S."/>
            <person name="Boore J.L."/>
        </authorList>
    </citation>
    <scope>NUCLEOTIDE SEQUENCE [LARGE SCALE GENOMIC DNA]</scope>
    <source>
        <strain evidence="1 2">P6497</strain>
    </source>
</reference>
<proteinExistence type="predicted"/>
<sequence length="409" mass="45144">MGYNYAMPTSKKLTLVNVSVYIVSRRIGCGIACHVLKVENTGVLAGFSFVCSRGPQDTMKSVVLTDAWVDGRHFSQHEVELGFSRQEVGPLEDPAQGTVTILKRVELNFTRANGSIRIYLSVYIATPFLHELKVNNDTAVGFTFQCNRGRAHLNPGDRWSHSFVNGKTAVKTMKSLVVTDAWDDIELFFVRRDVSTPARLEARAQRETPRYDGVVAVDFGTPAKVPIFLSVYIASPLHQVLKVVNNDTQAGFSFCCSRGRAKLNLGESWQHPFVNGSTAVSILKSVVITDAWVGARHLQEDEIELRFVRQDALLAAGPSVLLGCVCCWALAACAAGPCVLLGRVCCWAVSAAGPCVLLTPGHLLLGYVRCWDVYWVALVRSRGVWLKWPRVWTSMVLLMDATNPRPWSS</sequence>
<organism evidence="1 2">
    <name type="scientific">Phytophthora sojae (strain P6497)</name>
    <name type="common">Soybean stem and root rot agent</name>
    <name type="synonym">Phytophthora megasperma f. sp. glycines</name>
    <dbReference type="NCBI Taxonomy" id="1094619"/>
    <lineage>
        <taxon>Eukaryota</taxon>
        <taxon>Sar</taxon>
        <taxon>Stramenopiles</taxon>
        <taxon>Oomycota</taxon>
        <taxon>Peronosporomycetes</taxon>
        <taxon>Peronosporales</taxon>
        <taxon>Peronosporaceae</taxon>
        <taxon>Phytophthora</taxon>
    </lineage>
</organism>
<dbReference type="Proteomes" id="UP000002640">
    <property type="component" value="Unassembled WGS sequence"/>
</dbReference>
<name>G4ZGA1_PHYSP</name>